<feature type="transmembrane region" description="Helical" evidence="7">
    <location>
        <begin position="106"/>
        <end position="125"/>
    </location>
</feature>
<keyword evidence="6 7" id="KW-0472">Membrane</keyword>
<dbReference type="PANTHER" id="PTHR43066:SF26">
    <property type="entry name" value="RHOMBOID PROTEASE GLPG"/>
    <property type="match status" value="1"/>
</dbReference>
<accession>A0A9E8SP51</accession>
<keyword evidence="10" id="KW-1185">Reference proteome</keyword>
<dbReference type="Gene3D" id="1.20.1540.10">
    <property type="entry name" value="Rhomboid-like"/>
    <property type="match status" value="1"/>
</dbReference>
<comment type="subcellular location">
    <subcellularLocation>
        <location evidence="1">Membrane</location>
        <topology evidence="1">Multi-pass membrane protein</topology>
    </subcellularLocation>
</comment>
<evidence type="ECO:0000256" key="6">
    <source>
        <dbReference type="ARBA" id="ARBA00023136"/>
    </source>
</evidence>
<proteinExistence type="predicted"/>
<evidence type="ECO:0000256" key="2">
    <source>
        <dbReference type="ARBA" id="ARBA00022475"/>
    </source>
</evidence>
<gene>
    <name evidence="9" type="ORF">ON006_27725</name>
</gene>
<dbReference type="AlphaFoldDB" id="A0A9E8SP51"/>
<sequence>MITLGIIGLNVVLSLYCLSNRDAFDKLCLVPEKINNDPSQRYRLISHAFIHADLGHLLFNMLTLYFFGTELERGILSEGEYVIFYLVAILLSSLPSYQQHKHNPDYVAVGASGAVSAVMFALVLFSPWSVIYIKFIIPIYFILFAVGYLGYSYYQSKNNQSNIAHDVHMWGALFGLAYMLIVHPSSLRTFLDQMSNAPFLN</sequence>
<feature type="transmembrane region" description="Helical" evidence="7">
    <location>
        <begin position="48"/>
        <end position="68"/>
    </location>
</feature>
<keyword evidence="4 7" id="KW-0812">Transmembrane</keyword>
<dbReference type="KEGG" id="dpf:ON006_27725"/>
<dbReference type="PANTHER" id="PTHR43066">
    <property type="entry name" value="RHOMBOID-RELATED PROTEIN"/>
    <property type="match status" value="1"/>
</dbReference>
<protein>
    <submittedName>
        <fullName evidence="9">Rhomboid family intramembrane serine protease</fullName>
    </submittedName>
</protein>
<organism evidence="9 10">
    <name type="scientific">Dyadobacter pollutisoli</name>
    <dbReference type="NCBI Taxonomy" id="2910158"/>
    <lineage>
        <taxon>Bacteria</taxon>
        <taxon>Pseudomonadati</taxon>
        <taxon>Bacteroidota</taxon>
        <taxon>Cytophagia</taxon>
        <taxon>Cytophagales</taxon>
        <taxon>Spirosomataceae</taxon>
        <taxon>Dyadobacter</taxon>
    </lineage>
</organism>
<evidence type="ECO:0000256" key="3">
    <source>
        <dbReference type="ARBA" id="ARBA00022519"/>
    </source>
</evidence>
<evidence type="ECO:0000256" key="5">
    <source>
        <dbReference type="ARBA" id="ARBA00022989"/>
    </source>
</evidence>
<keyword evidence="9" id="KW-0645">Protease</keyword>
<feature type="domain" description="Peptidase S54 rhomboid" evidence="8">
    <location>
        <begin position="39"/>
        <end position="184"/>
    </location>
</feature>
<feature type="transmembrane region" description="Helical" evidence="7">
    <location>
        <begin position="163"/>
        <end position="181"/>
    </location>
</feature>
<dbReference type="Proteomes" id="UP001164653">
    <property type="component" value="Chromosome"/>
</dbReference>
<name>A0A9E8SP51_9BACT</name>
<dbReference type="EMBL" id="CP112998">
    <property type="protein sequence ID" value="WAC11507.1"/>
    <property type="molecule type" value="Genomic_DNA"/>
</dbReference>
<keyword evidence="5 7" id="KW-1133">Transmembrane helix</keyword>
<feature type="transmembrane region" description="Helical" evidence="7">
    <location>
        <begin position="131"/>
        <end position="151"/>
    </location>
</feature>
<keyword evidence="9" id="KW-0378">Hydrolase</keyword>
<dbReference type="GO" id="GO:0006508">
    <property type="term" value="P:proteolysis"/>
    <property type="evidence" value="ECO:0007669"/>
    <property type="project" value="UniProtKB-KW"/>
</dbReference>
<evidence type="ECO:0000259" key="8">
    <source>
        <dbReference type="Pfam" id="PF01694"/>
    </source>
</evidence>
<dbReference type="InterPro" id="IPR035952">
    <property type="entry name" value="Rhomboid-like_sf"/>
</dbReference>
<dbReference type="SUPFAM" id="SSF144091">
    <property type="entry name" value="Rhomboid-like"/>
    <property type="match status" value="1"/>
</dbReference>
<keyword evidence="3" id="KW-0997">Cell inner membrane</keyword>
<dbReference type="GO" id="GO:0016020">
    <property type="term" value="C:membrane"/>
    <property type="evidence" value="ECO:0007669"/>
    <property type="project" value="UniProtKB-SubCell"/>
</dbReference>
<reference evidence="9" key="1">
    <citation type="submission" date="2022-11" db="EMBL/GenBank/DDBJ databases">
        <title>Dyadobacter pollutisoli sp. nov., isolated from plastic dumped soil.</title>
        <authorList>
            <person name="Kim J.M."/>
            <person name="Kim K.R."/>
            <person name="Lee J.K."/>
            <person name="Hao L."/>
            <person name="Jeon C.O."/>
        </authorList>
    </citation>
    <scope>NUCLEOTIDE SEQUENCE</scope>
    <source>
        <strain evidence="9">U1</strain>
    </source>
</reference>
<evidence type="ECO:0000256" key="4">
    <source>
        <dbReference type="ARBA" id="ARBA00022692"/>
    </source>
</evidence>
<evidence type="ECO:0000256" key="1">
    <source>
        <dbReference type="ARBA" id="ARBA00004141"/>
    </source>
</evidence>
<evidence type="ECO:0000256" key="7">
    <source>
        <dbReference type="SAM" id="Phobius"/>
    </source>
</evidence>
<evidence type="ECO:0000313" key="10">
    <source>
        <dbReference type="Proteomes" id="UP001164653"/>
    </source>
</evidence>
<dbReference type="RefSeq" id="WP_244821438.1">
    <property type="nucleotide sequence ID" value="NZ_CP112998.1"/>
</dbReference>
<dbReference type="InterPro" id="IPR022764">
    <property type="entry name" value="Peptidase_S54_rhomboid_dom"/>
</dbReference>
<keyword evidence="2" id="KW-1003">Cell membrane</keyword>
<dbReference type="Pfam" id="PF01694">
    <property type="entry name" value="Rhomboid"/>
    <property type="match status" value="1"/>
</dbReference>
<dbReference type="GO" id="GO:0004252">
    <property type="term" value="F:serine-type endopeptidase activity"/>
    <property type="evidence" value="ECO:0007669"/>
    <property type="project" value="InterPro"/>
</dbReference>
<evidence type="ECO:0000313" key="9">
    <source>
        <dbReference type="EMBL" id="WAC11507.1"/>
    </source>
</evidence>
<feature type="transmembrane region" description="Helical" evidence="7">
    <location>
        <begin position="74"/>
        <end position="94"/>
    </location>
</feature>